<dbReference type="PANTHER" id="PTHR30055">
    <property type="entry name" value="HTH-TYPE TRANSCRIPTIONAL REGULATOR RUTR"/>
    <property type="match status" value="1"/>
</dbReference>
<dbReference type="PROSITE" id="PS50977">
    <property type="entry name" value="HTH_TETR_2"/>
    <property type="match status" value="1"/>
</dbReference>
<dbReference type="EMBL" id="CP038151">
    <property type="protein sequence ID" value="QBR03890.1"/>
    <property type="molecule type" value="Genomic_DNA"/>
</dbReference>
<evidence type="ECO:0000256" key="5">
    <source>
        <dbReference type="PROSITE-ProRule" id="PRU00335"/>
    </source>
</evidence>
<keyword evidence="4" id="KW-0804">Transcription</keyword>
<dbReference type="GO" id="GO:0003700">
    <property type="term" value="F:DNA-binding transcription factor activity"/>
    <property type="evidence" value="ECO:0007669"/>
    <property type="project" value="TreeGrafter"/>
</dbReference>
<keyword evidence="1" id="KW-0678">Repressor</keyword>
<keyword evidence="3 5" id="KW-0238">DNA-binding</keyword>
<protein>
    <submittedName>
        <fullName evidence="7">TetR/AcrR family transcriptional regulator</fullName>
    </submittedName>
</protein>
<feature type="DNA-binding region" description="H-T-H motif" evidence="5">
    <location>
        <begin position="43"/>
        <end position="62"/>
    </location>
</feature>
<sequence length="227" mass="25302">MKEKTSVNAKRRKPAQSRARATAEAIQQAFIQLLVEQGYDQTSIRQVISLAGVGIGSFYEYFSSKEALAAVCIHLRVKAVATTMRACIDAHRDAPLPERIDALIDAQIQAPLAESEHWAALFLVERRISEADAFRKPYAEFVQLWIDMLDAGPGLPAQRRDTGTAFTIHSMIYGLVSQALITRIPGIDPARLRTTIRTAVHGYVSVIAPHAYRLFEFERMLGLKLPQ</sequence>
<dbReference type="GO" id="GO:0000976">
    <property type="term" value="F:transcription cis-regulatory region binding"/>
    <property type="evidence" value="ECO:0007669"/>
    <property type="project" value="TreeGrafter"/>
</dbReference>
<keyword evidence="8" id="KW-1185">Reference proteome</keyword>
<evidence type="ECO:0000313" key="8">
    <source>
        <dbReference type="Proteomes" id="UP000295727"/>
    </source>
</evidence>
<dbReference type="InterPro" id="IPR023772">
    <property type="entry name" value="DNA-bd_HTH_TetR-type_CS"/>
</dbReference>
<dbReference type="Proteomes" id="UP000295727">
    <property type="component" value="Chromosome 4"/>
</dbReference>
<evidence type="ECO:0000256" key="2">
    <source>
        <dbReference type="ARBA" id="ARBA00023015"/>
    </source>
</evidence>
<evidence type="ECO:0000313" key="7">
    <source>
        <dbReference type="EMBL" id="QBR03890.1"/>
    </source>
</evidence>
<dbReference type="InterPro" id="IPR041669">
    <property type="entry name" value="TetR_C_15"/>
</dbReference>
<dbReference type="SUPFAM" id="SSF46689">
    <property type="entry name" value="Homeodomain-like"/>
    <property type="match status" value="1"/>
</dbReference>
<dbReference type="KEGG" id="ppai:E1956_40960"/>
<evidence type="ECO:0000259" key="6">
    <source>
        <dbReference type="PROSITE" id="PS50977"/>
    </source>
</evidence>
<evidence type="ECO:0000256" key="1">
    <source>
        <dbReference type="ARBA" id="ARBA00022491"/>
    </source>
</evidence>
<reference evidence="7 8" key="1">
    <citation type="submission" date="2019-03" db="EMBL/GenBank/DDBJ databases">
        <title>Paraburkholderia sp. 7MH5, isolated from subtropical forest soil.</title>
        <authorList>
            <person name="Gao Z.-H."/>
            <person name="Qiu L.-H."/>
        </authorList>
    </citation>
    <scope>NUCLEOTIDE SEQUENCE [LARGE SCALE GENOMIC DNA]</scope>
    <source>
        <strain evidence="7 8">7MH5</strain>
    </source>
</reference>
<proteinExistence type="predicted"/>
<dbReference type="Pfam" id="PF17918">
    <property type="entry name" value="TetR_C_15"/>
    <property type="match status" value="1"/>
</dbReference>
<dbReference type="InterPro" id="IPR009057">
    <property type="entry name" value="Homeodomain-like_sf"/>
</dbReference>
<dbReference type="PROSITE" id="PS01081">
    <property type="entry name" value="HTH_TETR_1"/>
    <property type="match status" value="1"/>
</dbReference>
<dbReference type="InterPro" id="IPR001647">
    <property type="entry name" value="HTH_TetR"/>
</dbReference>
<dbReference type="PANTHER" id="PTHR30055:SF226">
    <property type="entry name" value="HTH-TYPE TRANSCRIPTIONAL REGULATOR PKSA"/>
    <property type="match status" value="1"/>
</dbReference>
<evidence type="ECO:0000256" key="4">
    <source>
        <dbReference type="ARBA" id="ARBA00023163"/>
    </source>
</evidence>
<organism evidence="7 8">
    <name type="scientific">Paraburkholderia pallida</name>
    <dbReference type="NCBI Taxonomy" id="2547399"/>
    <lineage>
        <taxon>Bacteria</taxon>
        <taxon>Pseudomonadati</taxon>
        <taxon>Pseudomonadota</taxon>
        <taxon>Betaproteobacteria</taxon>
        <taxon>Burkholderiales</taxon>
        <taxon>Burkholderiaceae</taxon>
        <taxon>Paraburkholderia</taxon>
    </lineage>
</organism>
<feature type="domain" description="HTH tetR-type" evidence="6">
    <location>
        <begin position="20"/>
        <end position="80"/>
    </location>
</feature>
<dbReference type="Gene3D" id="1.10.357.10">
    <property type="entry name" value="Tetracycline Repressor, domain 2"/>
    <property type="match status" value="1"/>
</dbReference>
<dbReference type="OrthoDB" id="9816320at2"/>
<keyword evidence="2" id="KW-0805">Transcription regulation</keyword>
<name>A0A4P7D9H1_9BURK</name>
<gene>
    <name evidence="7" type="ORF">E1956_40960</name>
</gene>
<evidence type="ECO:0000256" key="3">
    <source>
        <dbReference type="ARBA" id="ARBA00023125"/>
    </source>
</evidence>
<dbReference type="Pfam" id="PF00440">
    <property type="entry name" value="TetR_N"/>
    <property type="match status" value="1"/>
</dbReference>
<dbReference type="InterPro" id="IPR050109">
    <property type="entry name" value="HTH-type_TetR-like_transc_reg"/>
</dbReference>
<dbReference type="PRINTS" id="PR00455">
    <property type="entry name" value="HTHTETR"/>
</dbReference>
<dbReference type="AlphaFoldDB" id="A0A4P7D9H1"/>
<accession>A0A4P7D9H1</accession>